<dbReference type="PANTHER" id="PTHR45660:SF89">
    <property type="entry name" value="HISTONE-LYSINE N-METHYLTRANSFERASE SUVR3"/>
    <property type="match status" value="1"/>
</dbReference>
<protein>
    <recommendedName>
        <fullName evidence="4">YDG domain-containing protein</fullName>
    </recommendedName>
</protein>
<evidence type="ECO:0000256" key="3">
    <source>
        <dbReference type="PROSITE-ProRule" id="PRU00358"/>
    </source>
</evidence>
<sequence length="525" mass="59519">MTDHEPSHLWSYHSEYMDQHRISPSIHKSRSLDMTGVHLSTHIIQDRKKARTSDPVNSHCVLKMSDGEVLESPIVKSEEESAEAKMHGAEEGQDHEIPLAHQSTRRRRIPSIRVRVSNAPISFKVIRGRMGVKGESVILLDAEQMWTHQEPPITICYDLDSETEQDTDPANSPLEMKSDEHSMTYVDAGQEDFSIHPQESQARQKSDSWNTNEVIDEIAAITASDQQTQIILHSNVQPIQDEASSSGVKTDRGQINELNFMEHDARTQVLWLREKFDERRRLYIYEETNRPKVGFLRGAAGQRINYSRGDKDAYMHVEKLVAHYKRDKTVIGQVPGVEIGDYFFYRTEMALIGLHTPHQAGIGWTSTHGKFPGVQYLDPGGNPLKVATSVVWFHGGGRYDNRLEGDTLIYTGHGKDTEDQKMEHGNLALKNSSTLSLNLRVVRRVEVRRGEPQIGGFNQQQDVCSPSGSLFIYDGLYTVDAFYDEIGPRAKKVFKFKLVREQDQRRIPPLLQAFCSSGHASQNFG</sequence>
<dbReference type="GO" id="GO:0005634">
    <property type="term" value="C:nucleus"/>
    <property type="evidence" value="ECO:0007669"/>
    <property type="project" value="UniProtKB-SubCell"/>
</dbReference>
<evidence type="ECO:0000256" key="2">
    <source>
        <dbReference type="ARBA" id="ARBA00023242"/>
    </source>
</evidence>
<keyword evidence="6" id="KW-1185">Reference proteome</keyword>
<feature type="domain" description="YDG" evidence="4">
    <location>
        <begin position="332"/>
        <end position="500"/>
    </location>
</feature>
<proteinExistence type="predicted"/>
<evidence type="ECO:0000313" key="6">
    <source>
        <dbReference type="Proteomes" id="UP001633002"/>
    </source>
</evidence>
<dbReference type="Pfam" id="PF02182">
    <property type="entry name" value="SAD_SRA"/>
    <property type="match status" value="1"/>
</dbReference>
<reference evidence="5 6" key="1">
    <citation type="submission" date="2024-09" db="EMBL/GenBank/DDBJ databases">
        <title>Chromosome-scale assembly of Riccia sorocarpa.</title>
        <authorList>
            <person name="Paukszto L."/>
        </authorList>
    </citation>
    <scope>NUCLEOTIDE SEQUENCE [LARGE SCALE GENOMIC DNA]</scope>
    <source>
        <strain evidence="5">LP-2024</strain>
        <tissue evidence="5">Aerial parts of the thallus</tissue>
    </source>
</reference>
<organism evidence="5 6">
    <name type="scientific">Riccia sorocarpa</name>
    <dbReference type="NCBI Taxonomy" id="122646"/>
    <lineage>
        <taxon>Eukaryota</taxon>
        <taxon>Viridiplantae</taxon>
        <taxon>Streptophyta</taxon>
        <taxon>Embryophyta</taxon>
        <taxon>Marchantiophyta</taxon>
        <taxon>Marchantiopsida</taxon>
        <taxon>Marchantiidae</taxon>
        <taxon>Marchantiales</taxon>
        <taxon>Ricciaceae</taxon>
        <taxon>Riccia</taxon>
    </lineage>
</organism>
<dbReference type="Proteomes" id="UP001633002">
    <property type="component" value="Unassembled WGS sequence"/>
</dbReference>
<dbReference type="GO" id="GO:0005694">
    <property type="term" value="C:chromosome"/>
    <property type="evidence" value="ECO:0007669"/>
    <property type="project" value="UniProtKB-SubCell"/>
</dbReference>
<evidence type="ECO:0000259" key="4">
    <source>
        <dbReference type="PROSITE" id="PS51015"/>
    </source>
</evidence>
<dbReference type="EMBL" id="JBJQOH010000006">
    <property type="protein sequence ID" value="KAL3683467.1"/>
    <property type="molecule type" value="Genomic_DNA"/>
</dbReference>
<dbReference type="InterPro" id="IPR015947">
    <property type="entry name" value="PUA-like_sf"/>
</dbReference>
<accession>A0ABD3GZ80</accession>
<evidence type="ECO:0000313" key="5">
    <source>
        <dbReference type="EMBL" id="KAL3683467.1"/>
    </source>
</evidence>
<dbReference type="InterPro" id="IPR036987">
    <property type="entry name" value="SRA-YDG_sf"/>
</dbReference>
<dbReference type="InterPro" id="IPR003105">
    <property type="entry name" value="SRA_YDG"/>
</dbReference>
<comment type="subcellular location">
    <subcellularLocation>
        <location evidence="1">Chromosome</location>
    </subcellularLocation>
    <subcellularLocation>
        <location evidence="3">Nucleus</location>
    </subcellularLocation>
</comment>
<dbReference type="PROSITE" id="PS51015">
    <property type="entry name" value="YDG"/>
    <property type="match status" value="1"/>
</dbReference>
<name>A0ABD3GZ80_9MARC</name>
<evidence type="ECO:0000256" key="1">
    <source>
        <dbReference type="ARBA" id="ARBA00004286"/>
    </source>
</evidence>
<dbReference type="SUPFAM" id="SSF88697">
    <property type="entry name" value="PUA domain-like"/>
    <property type="match status" value="1"/>
</dbReference>
<dbReference type="SMART" id="SM00466">
    <property type="entry name" value="SRA"/>
    <property type="match status" value="1"/>
</dbReference>
<comment type="caution">
    <text evidence="5">The sequence shown here is derived from an EMBL/GenBank/DDBJ whole genome shotgun (WGS) entry which is preliminary data.</text>
</comment>
<keyword evidence="2 3" id="KW-0539">Nucleus</keyword>
<dbReference type="PANTHER" id="PTHR45660">
    <property type="entry name" value="HISTONE-LYSINE N-METHYLTRANSFERASE SETMAR"/>
    <property type="match status" value="1"/>
</dbReference>
<gene>
    <name evidence="5" type="ORF">R1sor_001489</name>
</gene>
<dbReference type="AlphaFoldDB" id="A0ABD3GZ80"/>
<dbReference type="Gene3D" id="2.30.280.10">
    <property type="entry name" value="SRA-YDG"/>
    <property type="match status" value="1"/>
</dbReference>
<dbReference type="InterPro" id="IPR051357">
    <property type="entry name" value="H3K9_HMTase_SUVAR3-9"/>
</dbReference>